<proteinExistence type="predicted"/>
<feature type="repeat" description="RCC1" evidence="1">
    <location>
        <begin position="254"/>
        <end position="305"/>
    </location>
</feature>
<reference evidence="4" key="1">
    <citation type="submission" date="2016-06" db="UniProtKB">
        <authorList>
            <consortium name="WormBaseParasite"/>
        </authorList>
    </citation>
    <scope>IDENTIFICATION</scope>
</reference>
<accession>A0A183H9H8</accession>
<dbReference type="PANTHER" id="PTHR46089">
    <property type="entry name" value="ALSIN HOMOLOG"/>
    <property type="match status" value="1"/>
</dbReference>
<dbReference type="PRINTS" id="PR00633">
    <property type="entry name" value="RCCNDNSATION"/>
</dbReference>
<dbReference type="PROSITE" id="PS50012">
    <property type="entry name" value="RCC1_3"/>
    <property type="match status" value="2"/>
</dbReference>
<dbReference type="PANTHER" id="PTHR46089:SF4">
    <property type="entry name" value="VPS9 DOMAIN-CONTAINING PROTEIN"/>
    <property type="match status" value="1"/>
</dbReference>
<dbReference type="WBParaSite" id="OFLC_0000413901-mRNA-1">
    <property type="protein sequence ID" value="OFLC_0000413901-mRNA-1"/>
    <property type="gene ID" value="OFLC_0000413901"/>
</dbReference>
<feature type="repeat" description="RCC1" evidence="1">
    <location>
        <begin position="306"/>
        <end position="358"/>
    </location>
</feature>
<protein>
    <submittedName>
        <fullName evidence="4">Alsin</fullName>
    </submittedName>
</protein>
<evidence type="ECO:0000313" key="2">
    <source>
        <dbReference type="EMBL" id="VDO39064.1"/>
    </source>
</evidence>
<dbReference type="InterPro" id="IPR000408">
    <property type="entry name" value="Reg_chr_condens"/>
</dbReference>
<dbReference type="PROSITE" id="PS00626">
    <property type="entry name" value="RCC1_2"/>
    <property type="match status" value="1"/>
</dbReference>
<keyword evidence="3" id="KW-1185">Reference proteome</keyword>
<dbReference type="Proteomes" id="UP000267606">
    <property type="component" value="Unassembled WGS sequence"/>
</dbReference>
<evidence type="ECO:0000256" key="1">
    <source>
        <dbReference type="PROSITE-ProRule" id="PRU00235"/>
    </source>
</evidence>
<reference evidence="2 3" key="2">
    <citation type="submission" date="2018-11" db="EMBL/GenBank/DDBJ databases">
        <authorList>
            <consortium name="Pathogen Informatics"/>
        </authorList>
    </citation>
    <scope>NUCLEOTIDE SEQUENCE [LARGE SCALE GENOMIC DNA]</scope>
</reference>
<dbReference type="EMBL" id="UZAJ01003033">
    <property type="protein sequence ID" value="VDO39064.1"/>
    <property type="molecule type" value="Genomic_DNA"/>
</dbReference>
<organism evidence="4">
    <name type="scientific">Onchocerca flexuosa</name>
    <dbReference type="NCBI Taxonomy" id="387005"/>
    <lineage>
        <taxon>Eukaryota</taxon>
        <taxon>Metazoa</taxon>
        <taxon>Ecdysozoa</taxon>
        <taxon>Nematoda</taxon>
        <taxon>Chromadorea</taxon>
        <taxon>Rhabditida</taxon>
        <taxon>Spirurina</taxon>
        <taxon>Spiruromorpha</taxon>
        <taxon>Filarioidea</taxon>
        <taxon>Onchocercidae</taxon>
        <taxon>Onchocerca</taxon>
    </lineage>
</organism>
<evidence type="ECO:0000313" key="3">
    <source>
        <dbReference type="Proteomes" id="UP000267606"/>
    </source>
</evidence>
<dbReference type="InterPro" id="IPR009091">
    <property type="entry name" value="RCC1/BLIP-II"/>
</dbReference>
<dbReference type="STRING" id="387005.A0A183H9H8"/>
<evidence type="ECO:0000313" key="4">
    <source>
        <dbReference type="WBParaSite" id="OFLC_0000413901-mRNA-1"/>
    </source>
</evidence>
<dbReference type="InterPro" id="IPR051984">
    <property type="entry name" value="Alsin"/>
</dbReference>
<dbReference type="Gene3D" id="2.130.10.30">
    <property type="entry name" value="Regulator of chromosome condensation 1/beta-lactamase-inhibitor protein II"/>
    <property type="match status" value="1"/>
</dbReference>
<dbReference type="AlphaFoldDB" id="A0A183H9H8"/>
<gene>
    <name evidence="2" type="ORF">OFLC_LOCUS4141</name>
</gene>
<dbReference type="Pfam" id="PF00415">
    <property type="entry name" value="RCC1"/>
    <property type="match status" value="1"/>
</dbReference>
<name>A0A183H9H8_9BILA</name>
<dbReference type="SUPFAM" id="SSF50985">
    <property type="entry name" value="RCC1/BLIP-II"/>
    <property type="match status" value="1"/>
</dbReference>
<sequence>QFRSLKVRLVRTSASEVCVTDFHGHLWKYGGGRLEFDSLGRVQVRPLQLAPRRKVLQLCAGRKHFVCLAVPLIDGKNDTDVENSPTLGIRQSNKCEKCREEYELRLSTLMYMADQKNESRVSFASCEKGLVVKANFDAHNPCLFLDANKSPREHQTFVQCSSSRSTKTAVVRPWKQASFDEFEMTEMKNAWDGLGKNSTFVSIENLPDMYYKQNTKFVDMEDFSSSHTIYNGNYSKSDERISLADSQDDSDLLPEIWTWGANESGQLGHGDLAVRREPFKVIDLSSMYCIKVAAGDDHTIALTGAGKLYVWGSNSDGQLKQADESYVTKPTLFKVGSHSFVLDAFASGCQTGIIVGGVANSPTAYLCGRNTAKKSPQSISLPKEIGWPGWILIENKNIAIGVYESTNEIDEYFLEVFIFFRYAEFMQRICQLCQKMHERSHTVNNPPLSTLLNKLILSSAGYSTHMFNKNESNRKRLMKMVRDNLCDTGSVSFGKTLKTYITKYFLNSFFQFHADFVECLAYGCFTELDIGYDFSILYDIMAKCIDRNLLFFLFV</sequence>